<reference evidence="2" key="1">
    <citation type="submission" date="2016-10" db="EMBL/GenBank/DDBJ databases">
        <authorList>
            <person name="Varghese N."/>
            <person name="Submissions S."/>
        </authorList>
    </citation>
    <scope>NUCLEOTIDE SEQUENCE [LARGE SCALE GENOMIC DNA]</scope>
    <source>
        <strain evidence="2">DSM 45422</strain>
    </source>
</reference>
<dbReference type="Proteomes" id="UP000198921">
    <property type="component" value="Unassembled WGS sequence"/>
</dbReference>
<dbReference type="RefSeq" id="WP_091152081.1">
    <property type="nucleotide sequence ID" value="NZ_FNOT01000002.1"/>
</dbReference>
<accession>A0A1H3DKR6</accession>
<dbReference type="OrthoDB" id="3297344at2"/>
<organism evidence="1 2">
    <name type="scientific">Geodermatophilus africanus</name>
    <dbReference type="NCBI Taxonomy" id="1137993"/>
    <lineage>
        <taxon>Bacteria</taxon>
        <taxon>Bacillati</taxon>
        <taxon>Actinomycetota</taxon>
        <taxon>Actinomycetes</taxon>
        <taxon>Geodermatophilales</taxon>
        <taxon>Geodermatophilaceae</taxon>
        <taxon>Geodermatophilus</taxon>
    </lineage>
</organism>
<dbReference type="EMBL" id="FNOT01000002">
    <property type="protein sequence ID" value="SDX67102.1"/>
    <property type="molecule type" value="Genomic_DNA"/>
</dbReference>
<proteinExistence type="predicted"/>
<evidence type="ECO:0000313" key="2">
    <source>
        <dbReference type="Proteomes" id="UP000198921"/>
    </source>
</evidence>
<protein>
    <submittedName>
        <fullName evidence="1">Uncharacterized protein</fullName>
    </submittedName>
</protein>
<sequence length="74" mass="8318">MPFATITSLRSSLTRRRAAGAARRRLARELSCYRTPAERLELDLVLGRHSAEETAEVDAILSRQATSDLYRRSA</sequence>
<evidence type="ECO:0000313" key="1">
    <source>
        <dbReference type="EMBL" id="SDX67102.1"/>
    </source>
</evidence>
<name>A0A1H3DKR6_9ACTN</name>
<dbReference type="AlphaFoldDB" id="A0A1H3DKR6"/>
<gene>
    <name evidence="1" type="ORF">SAMN05660209_01035</name>
</gene>
<keyword evidence="2" id="KW-1185">Reference proteome</keyword>